<feature type="chain" id="PRO_5041357079" description="Secreted protein" evidence="1">
    <location>
        <begin position="24"/>
        <end position="132"/>
    </location>
</feature>
<reference evidence="2" key="1">
    <citation type="submission" date="2023-06" db="EMBL/GenBank/DDBJ databases">
        <title>Genome-scale phylogeny and comparative genomics of the fungal order Sordariales.</title>
        <authorList>
            <consortium name="Lawrence Berkeley National Laboratory"/>
            <person name="Hensen N."/>
            <person name="Bonometti L."/>
            <person name="Westerberg I."/>
            <person name="Brannstrom I.O."/>
            <person name="Guillou S."/>
            <person name="Cros-Aarteil S."/>
            <person name="Calhoun S."/>
            <person name="Haridas S."/>
            <person name="Kuo A."/>
            <person name="Mondo S."/>
            <person name="Pangilinan J."/>
            <person name="Riley R."/>
            <person name="Labutti K."/>
            <person name="Andreopoulos B."/>
            <person name="Lipzen A."/>
            <person name="Chen C."/>
            <person name="Yanf M."/>
            <person name="Daum C."/>
            <person name="Ng V."/>
            <person name="Clum A."/>
            <person name="Steindorff A."/>
            <person name="Ohm R."/>
            <person name="Martin F."/>
            <person name="Silar P."/>
            <person name="Natvig D."/>
            <person name="Lalanne C."/>
            <person name="Gautier V."/>
            <person name="Ament-Velasquez S.L."/>
            <person name="Kruys A."/>
            <person name="Hutchinson M.I."/>
            <person name="Powell A.J."/>
            <person name="Barry K."/>
            <person name="Miller A.N."/>
            <person name="Grigoriev I.V."/>
            <person name="Debuchy R."/>
            <person name="Gladieux P."/>
            <person name="Thoren M.H."/>
            <person name="Johannesson H."/>
        </authorList>
    </citation>
    <scope>NUCLEOTIDE SEQUENCE</scope>
    <source>
        <strain evidence="2">CBS 540.89</strain>
    </source>
</reference>
<comment type="caution">
    <text evidence="2">The sequence shown here is derived from an EMBL/GenBank/DDBJ whole genome shotgun (WGS) entry which is preliminary data.</text>
</comment>
<proteinExistence type="predicted"/>
<keyword evidence="3" id="KW-1185">Reference proteome</keyword>
<sequence length="132" mass="14403">MAVAHSLWLSALILVLPRFRNRAFDIGIHYLIRVVEYVRLLSWLGQTAVAIDCCDAPSDFCDTTSASSLSVLGMPLGRIGGCRMLDRLFAVGTDGLVRADTAAGAGYFVRADTAISDVQDFKPLLSILWLRI</sequence>
<dbReference type="Proteomes" id="UP001172159">
    <property type="component" value="Unassembled WGS sequence"/>
</dbReference>
<organism evidence="2 3">
    <name type="scientific">Apiosordaria backusii</name>
    <dbReference type="NCBI Taxonomy" id="314023"/>
    <lineage>
        <taxon>Eukaryota</taxon>
        <taxon>Fungi</taxon>
        <taxon>Dikarya</taxon>
        <taxon>Ascomycota</taxon>
        <taxon>Pezizomycotina</taxon>
        <taxon>Sordariomycetes</taxon>
        <taxon>Sordariomycetidae</taxon>
        <taxon>Sordariales</taxon>
        <taxon>Lasiosphaeriaceae</taxon>
        <taxon>Apiosordaria</taxon>
    </lineage>
</organism>
<evidence type="ECO:0008006" key="4">
    <source>
        <dbReference type="Google" id="ProtNLM"/>
    </source>
</evidence>
<dbReference type="AlphaFoldDB" id="A0AA40A0X2"/>
<name>A0AA40A0X2_9PEZI</name>
<gene>
    <name evidence="2" type="ORF">B0T21DRAFT_377394</name>
</gene>
<keyword evidence="1" id="KW-0732">Signal</keyword>
<feature type="signal peptide" evidence="1">
    <location>
        <begin position="1"/>
        <end position="23"/>
    </location>
</feature>
<evidence type="ECO:0000256" key="1">
    <source>
        <dbReference type="SAM" id="SignalP"/>
    </source>
</evidence>
<dbReference type="EMBL" id="JAUKTV010000019">
    <property type="protein sequence ID" value="KAK0707218.1"/>
    <property type="molecule type" value="Genomic_DNA"/>
</dbReference>
<evidence type="ECO:0000313" key="3">
    <source>
        <dbReference type="Proteomes" id="UP001172159"/>
    </source>
</evidence>
<protein>
    <recommendedName>
        <fullName evidence="4">Secreted protein</fullName>
    </recommendedName>
</protein>
<evidence type="ECO:0000313" key="2">
    <source>
        <dbReference type="EMBL" id="KAK0707218.1"/>
    </source>
</evidence>
<accession>A0AA40A0X2</accession>